<dbReference type="Proteomes" id="UP000276103">
    <property type="component" value="Unassembled WGS sequence"/>
</dbReference>
<name>A0A3S1BX95_ANAVA</name>
<protein>
    <submittedName>
        <fullName evidence="1">Uncharacterized protein</fullName>
    </submittedName>
</protein>
<dbReference type="OrthoDB" id="516763at2"/>
<reference evidence="1 2" key="1">
    <citation type="journal article" date="2019" name="Genome Biol. Evol.">
        <title>Day and night: Metabolic profiles and evolutionary relationships of six axenic non-marine cyanobacteria.</title>
        <authorList>
            <person name="Will S.E."/>
            <person name="Henke P."/>
            <person name="Boedeker C."/>
            <person name="Huang S."/>
            <person name="Brinkmann H."/>
            <person name="Rohde M."/>
            <person name="Jarek M."/>
            <person name="Friedl T."/>
            <person name="Seufert S."/>
            <person name="Schumacher M."/>
            <person name="Overmann J."/>
            <person name="Neumann-Schaal M."/>
            <person name="Petersen J."/>
        </authorList>
    </citation>
    <scope>NUCLEOTIDE SEQUENCE [LARGE SCALE GENOMIC DNA]</scope>
    <source>
        <strain evidence="1 2">SAG 1403-4b</strain>
    </source>
</reference>
<evidence type="ECO:0000313" key="1">
    <source>
        <dbReference type="EMBL" id="RUS92952.1"/>
    </source>
</evidence>
<accession>A0A3S1BX95</accession>
<dbReference type="AlphaFoldDB" id="A0A3S1BX95"/>
<comment type="caution">
    <text evidence="1">The sequence shown here is derived from an EMBL/GenBank/DDBJ whole genome shotgun (WGS) entry which is preliminary data.</text>
</comment>
<sequence length="115" mass="13382">MPKILECDRCLFYSHNPHLICAVYPSGVEGNNCLDFREDPNAETEELWQPDGATYYNEELIFQPPMLTPEQQIEILNTHPMFTGFCPQCGAEFERDYISRVHWDCSECGWKDDSI</sequence>
<gene>
    <name evidence="1" type="ORF">DSM107003_46990</name>
</gene>
<proteinExistence type="predicted"/>
<evidence type="ECO:0000313" key="2">
    <source>
        <dbReference type="Proteomes" id="UP000276103"/>
    </source>
</evidence>
<dbReference type="RefSeq" id="WP_127056493.1">
    <property type="nucleotide sequence ID" value="NZ_RSCM01000022.1"/>
</dbReference>
<organism evidence="1 2">
    <name type="scientific">Trichormus variabilis SAG 1403-4b</name>
    <dbReference type="NCBI Taxonomy" id="447716"/>
    <lineage>
        <taxon>Bacteria</taxon>
        <taxon>Bacillati</taxon>
        <taxon>Cyanobacteriota</taxon>
        <taxon>Cyanophyceae</taxon>
        <taxon>Nostocales</taxon>
        <taxon>Nostocaceae</taxon>
        <taxon>Trichormus</taxon>
    </lineage>
</organism>
<dbReference type="EMBL" id="RSCM01000022">
    <property type="protein sequence ID" value="RUS92952.1"/>
    <property type="molecule type" value="Genomic_DNA"/>
</dbReference>
<keyword evidence="2" id="KW-1185">Reference proteome</keyword>